<organism evidence="2 3">
    <name type="scientific">Xylaria grammica</name>
    <dbReference type="NCBI Taxonomy" id="363999"/>
    <lineage>
        <taxon>Eukaryota</taxon>
        <taxon>Fungi</taxon>
        <taxon>Dikarya</taxon>
        <taxon>Ascomycota</taxon>
        <taxon>Pezizomycotina</taxon>
        <taxon>Sordariomycetes</taxon>
        <taxon>Xylariomycetidae</taxon>
        <taxon>Xylariales</taxon>
        <taxon>Xylariaceae</taxon>
        <taxon>Xylaria</taxon>
    </lineage>
</organism>
<accession>A0A439D9B2</accession>
<name>A0A439D9B2_9PEZI</name>
<dbReference type="Proteomes" id="UP000286045">
    <property type="component" value="Unassembled WGS sequence"/>
</dbReference>
<evidence type="ECO:0000256" key="1">
    <source>
        <dbReference type="SAM" id="MobiDB-lite"/>
    </source>
</evidence>
<proteinExistence type="predicted"/>
<evidence type="ECO:0008006" key="4">
    <source>
        <dbReference type="Google" id="ProtNLM"/>
    </source>
</evidence>
<comment type="caution">
    <text evidence="2">The sequence shown here is derived from an EMBL/GenBank/DDBJ whole genome shotgun (WGS) entry which is preliminary data.</text>
</comment>
<feature type="compositionally biased region" description="Basic residues" evidence="1">
    <location>
        <begin position="7"/>
        <end position="24"/>
    </location>
</feature>
<keyword evidence="3" id="KW-1185">Reference proteome</keyword>
<dbReference type="AlphaFoldDB" id="A0A439D9B2"/>
<feature type="region of interest" description="Disordered" evidence="1">
    <location>
        <begin position="1"/>
        <end position="31"/>
    </location>
</feature>
<dbReference type="EMBL" id="RYZI01000094">
    <property type="protein sequence ID" value="RWA10988.1"/>
    <property type="molecule type" value="Genomic_DNA"/>
</dbReference>
<evidence type="ECO:0000313" key="2">
    <source>
        <dbReference type="EMBL" id="RWA10988.1"/>
    </source>
</evidence>
<gene>
    <name evidence="2" type="ORF">EKO27_g4124</name>
</gene>
<dbReference type="STRING" id="363999.A0A439D9B2"/>
<reference evidence="2 3" key="1">
    <citation type="submission" date="2018-12" db="EMBL/GenBank/DDBJ databases">
        <title>Draft genome sequence of Xylaria grammica IHI A82.</title>
        <authorList>
            <person name="Buettner E."/>
            <person name="Kellner H."/>
        </authorList>
    </citation>
    <scope>NUCLEOTIDE SEQUENCE [LARGE SCALE GENOMIC DNA]</scope>
    <source>
        <strain evidence="2 3">IHI A82</strain>
    </source>
</reference>
<evidence type="ECO:0000313" key="3">
    <source>
        <dbReference type="Proteomes" id="UP000286045"/>
    </source>
</evidence>
<protein>
    <recommendedName>
        <fullName evidence="4">Protein kinase domain-containing protein</fullName>
    </recommendedName>
</protein>
<sequence length="325" mass="37405">MENIEPRRKRRRQSLSYHTKRRKLGPNNPYRQNVAQQQALHVDFRSNESMQGPPNHRAEDFEQPRLRKCLFLLDTIEWKSATKLGDGYDGCVWKVKFGNKGTFVLKVFWDTQPPQTRNGYFAPQRECQNAAILQMIEAALEERPIPLRYEHPETQAQAMANMLAFSVPREEAQQQQAVGSPRAVLSYSPPIRRCYGWLDFDGDLIKHMPYQIKPQPRKQDKPPHSMSPGNTYHAIVYEYISEDDNEPASIKALLRFFHLIGFSFTCSPRIKNWKGGRLIDGSDVVYPGGVGWNVQYYGSPRIAAALLGSDPRLEEREANNNSRIT</sequence>